<comment type="caution">
    <text evidence="2">The sequence shown here is derived from an EMBL/GenBank/DDBJ whole genome shotgun (WGS) entry which is preliminary data.</text>
</comment>
<name>A0ABT3X1S1_9BACL</name>
<protein>
    <submittedName>
        <fullName evidence="2">DUF1294 domain-containing protein</fullName>
    </submittedName>
</protein>
<reference evidence="2 3" key="1">
    <citation type="submission" date="2022-11" db="EMBL/GenBank/DDBJ databases">
        <title>Study of microbial diversity in lake waters.</title>
        <authorList>
            <person name="Zhang J."/>
        </authorList>
    </citation>
    <scope>NUCLEOTIDE SEQUENCE [LARGE SCALE GENOMIC DNA]</scope>
    <source>
        <strain evidence="2 3">DT12</strain>
    </source>
</reference>
<sequence>MLLLFLLSLLNLWGFVLMGLDKRKAKHKRWRVPERVFFLIALLGGAAGVWLGMAVWRHKTRHLSFRIGIPALLFGWICGMIWFLRAYSADLWAVAS</sequence>
<accession>A0ABT3X1S1</accession>
<keyword evidence="1" id="KW-0472">Membrane</keyword>
<dbReference type="Proteomes" id="UP001208017">
    <property type="component" value="Unassembled WGS sequence"/>
</dbReference>
<keyword evidence="3" id="KW-1185">Reference proteome</keyword>
<feature type="transmembrane region" description="Helical" evidence="1">
    <location>
        <begin position="63"/>
        <end position="84"/>
    </location>
</feature>
<gene>
    <name evidence="2" type="ORF">OS242_07990</name>
</gene>
<dbReference type="PIRSF" id="PIRSF002599">
    <property type="entry name" value="Cold_shock_A"/>
    <property type="match status" value="1"/>
</dbReference>
<evidence type="ECO:0000313" key="2">
    <source>
        <dbReference type="EMBL" id="MCX7569903.1"/>
    </source>
</evidence>
<organism evidence="2 3">
    <name type="scientific">Tumebacillus lacus</name>
    <dbReference type="NCBI Taxonomy" id="2995335"/>
    <lineage>
        <taxon>Bacteria</taxon>
        <taxon>Bacillati</taxon>
        <taxon>Bacillota</taxon>
        <taxon>Bacilli</taxon>
        <taxon>Bacillales</taxon>
        <taxon>Alicyclobacillaceae</taxon>
        <taxon>Tumebacillus</taxon>
    </lineage>
</organism>
<feature type="transmembrane region" description="Helical" evidence="1">
    <location>
        <begin position="38"/>
        <end position="56"/>
    </location>
</feature>
<evidence type="ECO:0000256" key="1">
    <source>
        <dbReference type="SAM" id="Phobius"/>
    </source>
</evidence>
<dbReference type="Pfam" id="PF06961">
    <property type="entry name" value="DUF1294"/>
    <property type="match status" value="1"/>
</dbReference>
<dbReference type="EMBL" id="JAPMLT010000003">
    <property type="protein sequence ID" value="MCX7569903.1"/>
    <property type="molecule type" value="Genomic_DNA"/>
</dbReference>
<keyword evidence="1" id="KW-1133">Transmembrane helix</keyword>
<dbReference type="InterPro" id="IPR012156">
    <property type="entry name" value="Cold_shock_CspA"/>
</dbReference>
<dbReference type="InterPro" id="IPR010718">
    <property type="entry name" value="DUF1294"/>
</dbReference>
<keyword evidence="1" id="KW-0812">Transmembrane</keyword>
<evidence type="ECO:0000313" key="3">
    <source>
        <dbReference type="Proteomes" id="UP001208017"/>
    </source>
</evidence>
<proteinExistence type="predicted"/>